<dbReference type="InterPro" id="IPR036043">
    <property type="entry name" value="Phosphoglycerate_kinase_sf"/>
</dbReference>
<evidence type="ECO:0000256" key="9">
    <source>
        <dbReference type="ARBA" id="ARBA00022777"/>
    </source>
</evidence>
<dbReference type="FunFam" id="3.40.50.1260:FF:000006">
    <property type="entry name" value="Phosphoglycerate kinase"/>
    <property type="match status" value="1"/>
</dbReference>
<evidence type="ECO:0000256" key="5">
    <source>
        <dbReference type="ARBA" id="ARBA00013061"/>
    </source>
</evidence>
<dbReference type="InterPro" id="IPR015824">
    <property type="entry name" value="Phosphoglycerate_kinase_N"/>
</dbReference>
<feature type="binding site" evidence="13">
    <location>
        <position position="155"/>
    </location>
    <ligand>
        <name>(2R)-3-phosphoglycerate</name>
        <dbReference type="ChEBI" id="CHEBI:58272"/>
    </ligand>
</feature>
<keyword evidence="12" id="KW-0963">Cytoplasm</keyword>
<dbReference type="CDD" id="cd00318">
    <property type="entry name" value="Phosphoglycerate_kinase"/>
    <property type="match status" value="1"/>
</dbReference>
<dbReference type="PANTHER" id="PTHR11406">
    <property type="entry name" value="PHOSPHOGLYCERATE KINASE"/>
    <property type="match status" value="1"/>
</dbReference>
<sequence>MELNKKTIDDINVKGKRVLCRCDFNVPLKDGKITDENRLVAALPTIKKLIADGGKVILCSHLGKPKGEPKPELSLAPVAKRLSELLGQEVKFAADPEVVGPNAKAAVAEMKDGDVILLENTRYRAEETKNGEAFSKDLASICDVFVNDAFGTAHRAHCSNVGVAQLVDTAVVGYLMQKEIAFLGNAVEKPERPFVAILGGAKVADKLNVINNLLEKCDTLIIGGGMAYTFLKAQGYEIGKSLVDDEKIDYCKEMMDKAKKLGKKLLLPVDSVTISDFPNPIDAPVDVEVYSVEEMPADREGCDIGPKTAEMFADAVKTAKTVVWNGPMGVFENPTLAAGTLAVAKALAETDAITIIGGGDSAAAVNQMGYGDKMSHISTGGGASLEFLEGKELPGVAAANDK</sequence>
<evidence type="ECO:0000313" key="17">
    <source>
        <dbReference type="Proteomes" id="UP000823912"/>
    </source>
</evidence>
<dbReference type="Gene3D" id="3.40.50.1260">
    <property type="entry name" value="Phosphoglycerate kinase, N-terminal domain"/>
    <property type="match status" value="2"/>
</dbReference>
<keyword evidence="11 12" id="KW-0324">Glycolysis</keyword>
<reference evidence="16" key="1">
    <citation type="submission" date="2020-10" db="EMBL/GenBank/DDBJ databases">
        <authorList>
            <person name="Gilroy R."/>
        </authorList>
    </citation>
    <scope>NUCLEOTIDE SEQUENCE</scope>
    <source>
        <strain evidence="16">ChiSjej5B23-6657</strain>
    </source>
</reference>
<feature type="binding site" evidence="12">
    <location>
        <position position="301"/>
    </location>
    <ligand>
        <name>ATP</name>
        <dbReference type="ChEBI" id="CHEBI:30616"/>
    </ligand>
</feature>
<evidence type="ECO:0000256" key="11">
    <source>
        <dbReference type="ARBA" id="ARBA00023152"/>
    </source>
</evidence>
<keyword evidence="9 12" id="KW-0418">Kinase</keyword>
<evidence type="ECO:0000256" key="3">
    <source>
        <dbReference type="ARBA" id="ARBA00008982"/>
    </source>
</evidence>
<evidence type="ECO:0000256" key="13">
    <source>
        <dbReference type="PIRSR" id="PIRSR000724-1"/>
    </source>
</evidence>
<feature type="binding site" evidence="12">
    <location>
        <position position="38"/>
    </location>
    <ligand>
        <name>substrate</name>
    </ligand>
</feature>
<comment type="subcellular location">
    <subcellularLocation>
        <location evidence="12">Cytoplasm</location>
    </subcellularLocation>
</comment>
<dbReference type="EMBL" id="DVHM01000184">
    <property type="protein sequence ID" value="HIR71790.1"/>
    <property type="molecule type" value="Genomic_DNA"/>
</dbReference>
<comment type="caution">
    <text evidence="16">The sequence shown here is derived from an EMBL/GenBank/DDBJ whole genome shotgun (WGS) entry which is preliminary data.</text>
</comment>
<dbReference type="GO" id="GO:0005524">
    <property type="term" value="F:ATP binding"/>
    <property type="evidence" value="ECO:0007669"/>
    <property type="project" value="UniProtKB-KW"/>
</dbReference>
<comment type="subunit">
    <text evidence="4 12">Monomer.</text>
</comment>
<feature type="binding site" evidence="13">
    <location>
        <position position="122"/>
    </location>
    <ligand>
        <name>(2R)-3-phosphoglycerate</name>
        <dbReference type="ChEBI" id="CHEBI:58272"/>
    </ligand>
</feature>
<dbReference type="FunFam" id="3.40.50.1260:FF:000003">
    <property type="entry name" value="Phosphoglycerate kinase"/>
    <property type="match status" value="1"/>
</dbReference>
<proteinExistence type="inferred from homology"/>
<feature type="binding site" evidence="12 13">
    <location>
        <begin position="61"/>
        <end position="64"/>
    </location>
    <ligand>
        <name>substrate</name>
    </ligand>
</feature>
<feature type="binding site" evidence="12 13">
    <location>
        <begin position="23"/>
        <end position="25"/>
    </location>
    <ligand>
        <name>substrate</name>
    </ligand>
</feature>
<keyword evidence="8 12" id="KW-0547">Nucleotide-binding</keyword>
<comment type="similarity">
    <text evidence="3 12 15">Belongs to the phosphoglycerate kinase family.</text>
</comment>
<dbReference type="PRINTS" id="PR00477">
    <property type="entry name" value="PHGLYCKINASE"/>
</dbReference>
<evidence type="ECO:0000256" key="7">
    <source>
        <dbReference type="ARBA" id="ARBA00022679"/>
    </source>
</evidence>
<evidence type="ECO:0000256" key="6">
    <source>
        <dbReference type="ARBA" id="ARBA00016471"/>
    </source>
</evidence>
<evidence type="ECO:0000256" key="2">
    <source>
        <dbReference type="ARBA" id="ARBA00004838"/>
    </source>
</evidence>
<dbReference type="GO" id="GO:0006094">
    <property type="term" value="P:gluconeogenesis"/>
    <property type="evidence" value="ECO:0007669"/>
    <property type="project" value="TreeGrafter"/>
</dbReference>
<feature type="binding site" evidence="12">
    <location>
        <position position="122"/>
    </location>
    <ligand>
        <name>substrate</name>
    </ligand>
</feature>
<evidence type="ECO:0000256" key="8">
    <source>
        <dbReference type="ARBA" id="ARBA00022741"/>
    </source>
</evidence>
<comment type="pathway">
    <text evidence="2 12">Carbohydrate degradation; glycolysis; pyruvate from D-glyceraldehyde 3-phosphate: step 2/5.</text>
</comment>
<dbReference type="AlphaFoldDB" id="A0A9D1EBA7"/>
<dbReference type="SUPFAM" id="SSF53748">
    <property type="entry name" value="Phosphoglycerate kinase"/>
    <property type="match status" value="1"/>
</dbReference>
<dbReference type="GO" id="GO:0004618">
    <property type="term" value="F:phosphoglycerate kinase activity"/>
    <property type="evidence" value="ECO:0007669"/>
    <property type="project" value="UniProtKB-UniRule"/>
</dbReference>
<feature type="binding site" evidence="12 14">
    <location>
        <begin position="358"/>
        <end position="361"/>
    </location>
    <ligand>
        <name>ATP</name>
        <dbReference type="ChEBI" id="CHEBI:30616"/>
    </ligand>
</feature>
<feature type="binding site" evidence="12">
    <location>
        <position position="155"/>
    </location>
    <ligand>
        <name>substrate</name>
    </ligand>
</feature>
<evidence type="ECO:0000256" key="4">
    <source>
        <dbReference type="ARBA" id="ARBA00011245"/>
    </source>
</evidence>
<reference evidence="16" key="2">
    <citation type="journal article" date="2021" name="PeerJ">
        <title>Extensive microbial diversity within the chicken gut microbiome revealed by metagenomics and culture.</title>
        <authorList>
            <person name="Gilroy R."/>
            <person name="Ravi A."/>
            <person name="Getino M."/>
            <person name="Pursley I."/>
            <person name="Horton D.L."/>
            <person name="Alikhan N.F."/>
            <person name="Baker D."/>
            <person name="Gharbi K."/>
            <person name="Hall N."/>
            <person name="Watson M."/>
            <person name="Adriaenssens E.M."/>
            <person name="Foster-Nyarko E."/>
            <person name="Jarju S."/>
            <person name="Secka A."/>
            <person name="Antonio M."/>
            <person name="Oren A."/>
            <person name="Chaudhuri R.R."/>
            <person name="La Ragione R."/>
            <person name="Hildebrand F."/>
            <person name="Pallen M.J."/>
        </authorList>
    </citation>
    <scope>NUCLEOTIDE SEQUENCE</scope>
    <source>
        <strain evidence="16">ChiSjej5B23-6657</strain>
    </source>
</reference>
<dbReference type="EC" id="2.7.2.3" evidence="5 12"/>
<gene>
    <name evidence="12" type="primary">pgk</name>
    <name evidence="16" type="ORF">IAA55_11010</name>
</gene>
<dbReference type="Proteomes" id="UP000823912">
    <property type="component" value="Unassembled WGS sequence"/>
</dbReference>
<keyword evidence="10 12" id="KW-0067">ATP-binding</keyword>
<keyword evidence="7 12" id="KW-0808">Transferase</keyword>
<dbReference type="GO" id="GO:0005829">
    <property type="term" value="C:cytosol"/>
    <property type="evidence" value="ECO:0007669"/>
    <property type="project" value="TreeGrafter"/>
</dbReference>
<dbReference type="PROSITE" id="PS00111">
    <property type="entry name" value="PGLYCERATE_KINASE"/>
    <property type="match status" value="1"/>
</dbReference>
<feature type="binding site" evidence="12 14">
    <location>
        <position position="206"/>
    </location>
    <ligand>
        <name>ATP</name>
        <dbReference type="ChEBI" id="CHEBI:30616"/>
    </ligand>
</feature>
<dbReference type="Pfam" id="PF00162">
    <property type="entry name" value="PGK"/>
    <property type="match status" value="1"/>
</dbReference>
<dbReference type="HAMAP" id="MF_00145">
    <property type="entry name" value="Phosphoglyc_kinase"/>
    <property type="match status" value="1"/>
</dbReference>
<organism evidence="16 17">
    <name type="scientific">Candidatus Pullilachnospira gallistercoris</name>
    <dbReference type="NCBI Taxonomy" id="2840911"/>
    <lineage>
        <taxon>Bacteria</taxon>
        <taxon>Bacillati</taxon>
        <taxon>Bacillota</taxon>
        <taxon>Clostridia</taxon>
        <taxon>Lachnospirales</taxon>
        <taxon>Lachnospiraceae</taxon>
        <taxon>Lachnospiraceae incertae sedis</taxon>
        <taxon>Candidatus Pullilachnospira</taxon>
    </lineage>
</organism>
<dbReference type="GO" id="GO:0006096">
    <property type="term" value="P:glycolytic process"/>
    <property type="evidence" value="ECO:0007669"/>
    <property type="project" value="UniProtKB-UniRule"/>
</dbReference>
<dbReference type="InterPro" id="IPR001576">
    <property type="entry name" value="Phosphoglycerate_kinase"/>
</dbReference>
<evidence type="ECO:0000256" key="1">
    <source>
        <dbReference type="ARBA" id="ARBA00000642"/>
    </source>
</evidence>
<evidence type="ECO:0000256" key="12">
    <source>
        <dbReference type="HAMAP-Rule" id="MF_00145"/>
    </source>
</evidence>
<feature type="binding site" evidence="13">
    <location>
        <position position="38"/>
    </location>
    <ligand>
        <name>(2R)-3-phosphoglycerate</name>
        <dbReference type="ChEBI" id="CHEBI:58272"/>
    </ligand>
</feature>
<protein>
    <recommendedName>
        <fullName evidence="6 12">Phosphoglycerate kinase</fullName>
        <ecNumber evidence="5 12">2.7.2.3</ecNumber>
    </recommendedName>
</protein>
<dbReference type="InterPro" id="IPR015911">
    <property type="entry name" value="Phosphoglycerate_kinase_CS"/>
</dbReference>
<dbReference type="PIRSF" id="PIRSF000724">
    <property type="entry name" value="Pgk"/>
    <property type="match status" value="1"/>
</dbReference>
<feature type="binding site" evidence="12 14">
    <location>
        <position position="332"/>
    </location>
    <ligand>
        <name>ATP</name>
        <dbReference type="ChEBI" id="CHEBI:30616"/>
    </ligand>
</feature>
<evidence type="ECO:0000256" key="10">
    <source>
        <dbReference type="ARBA" id="ARBA00022840"/>
    </source>
</evidence>
<comment type="catalytic activity">
    <reaction evidence="1 12 15">
        <text>(2R)-3-phosphoglycerate + ATP = (2R)-3-phospho-glyceroyl phosphate + ADP</text>
        <dbReference type="Rhea" id="RHEA:14801"/>
        <dbReference type="ChEBI" id="CHEBI:30616"/>
        <dbReference type="ChEBI" id="CHEBI:57604"/>
        <dbReference type="ChEBI" id="CHEBI:58272"/>
        <dbReference type="ChEBI" id="CHEBI:456216"/>
        <dbReference type="EC" id="2.7.2.3"/>
    </reaction>
</comment>
<dbReference type="GO" id="GO:0043531">
    <property type="term" value="F:ADP binding"/>
    <property type="evidence" value="ECO:0007669"/>
    <property type="project" value="TreeGrafter"/>
</dbReference>
<dbReference type="PANTHER" id="PTHR11406:SF23">
    <property type="entry name" value="PHOSPHOGLYCERATE KINASE 1, CHLOROPLASTIC-RELATED"/>
    <property type="match status" value="1"/>
</dbReference>
<name>A0A9D1EBA7_9FIRM</name>
<accession>A0A9D1EBA7</accession>
<evidence type="ECO:0000256" key="14">
    <source>
        <dbReference type="PIRSR" id="PIRSR000724-2"/>
    </source>
</evidence>
<evidence type="ECO:0000313" key="16">
    <source>
        <dbReference type="EMBL" id="HIR71790.1"/>
    </source>
</evidence>
<evidence type="ECO:0000256" key="15">
    <source>
        <dbReference type="RuleBase" id="RU000532"/>
    </source>
</evidence>